<organism evidence="8 9">
    <name type="scientific">Corallococcus sicarius</name>
    <dbReference type="NCBI Taxonomy" id="2316726"/>
    <lineage>
        <taxon>Bacteria</taxon>
        <taxon>Pseudomonadati</taxon>
        <taxon>Myxococcota</taxon>
        <taxon>Myxococcia</taxon>
        <taxon>Myxococcales</taxon>
        <taxon>Cystobacterineae</taxon>
        <taxon>Myxococcaceae</taxon>
        <taxon>Corallococcus</taxon>
    </lineage>
</organism>
<protein>
    <submittedName>
        <fullName evidence="8">MFS transporter</fullName>
    </submittedName>
</protein>
<feature type="transmembrane region" description="Helical" evidence="6">
    <location>
        <begin position="144"/>
        <end position="165"/>
    </location>
</feature>
<comment type="caution">
    <text evidence="8">The sequence shown here is derived from an EMBL/GenBank/DDBJ whole genome shotgun (WGS) entry which is preliminary data.</text>
</comment>
<dbReference type="InterPro" id="IPR020846">
    <property type="entry name" value="MFS_dom"/>
</dbReference>
<comment type="subcellular location">
    <subcellularLocation>
        <location evidence="1">Cell membrane</location>
        <topology evidence="1">Multi-pass membrane protein</topology>
    </subcellularLocation>
</comment>
<feature type="transmembrane region" description="Helical" evidence="6">
    <location>
        <begin position="85"/>
        <end position="104"/>
    </location>
</feature>
<keyword evidence="5 6" id="KW-0472">Membrane</keyword>
<dbReference type="InterPro" id="IPR036259">
    <property type="entry name" value="MFS_trans_sf"/>
</dbReference>
<proteinExistence type="predicted"/>
<reference evidence="9" key="1">
    <citation type="submission" date="2018-09" db="EMBL/GenBank/DDBJ databases">
        <authorList>
            <person name="Livingstone P.G."/>
            <person name="Whitworth D.E."/>
        </authorList>
    </citation>
    <scope>NUCLEOTIDE SEQUENCE [LARGE SCALE GENOMIC DNA]</scope>
    <source>
        <strain evidence="9">CA040B</strain>
    </source>
</reference>
<keyword evidence="2" id="KW-1003">Cell membrane</keyword>
<dbReference type="InterPro" id="IPR050189">
    <property type="entry name" value="MFS_Efflux_Transporters"/>
</dbReference>
<evidence type="ECO:0000256" key="4">
    <source>
        <dbReference type="ARBA" id="ARBA00022989"/>
    </source>
</evidence>
<dbReference type="GO" id="GO:0005886">
    <property type="term" value="C:plasma membrane"/>
    <property type="evidence" value="ECO:0007669"/>
    <property type="project" value="UniProtKB-SubCell"/>
</dbReference>
<evidence type="ECO:0000256" key="2">
    <source>
        <dbReference type="ARBA" id="ARBA00022475"/>
    </source>
</evidence>
<feature type="transmembrane region" description="Helical" evidence="6">
    <location>
        <begin position="305"/>
        <end position="328"/>
    </location>
</feature>
<feature type="transmembrane region" description="Helical" evidence="6">
    <location>
        <begin position="110"/>
        <end position="132"/>
    </location>
</feature>
<feature type="transmembrane region" description="Helical" evidence="6">
    <location>
        <begin position="368"/>
        <end position="388"/>
    </location>
</feature>
<name>A0A3A8NU15_9BACT</name>
<feature type="transmembrane region" description="Helical" evidence="6">
    <location>
        <begin position="249"/>
        <end position="271"/>
    </location>
</feature>
<dbReference type="PROSITE" id="PS50850">
    <property type="entry name" value="MFS"/>
    <property type="match status" value="1"/>
</dbReference>
<dbReference type="EMBL" id="RAWG01000005">
    <property type="protein sequence ID" value="RKH47886.1"/>
    <property type="molecule type" value="Genomic_DNA"/>
</dbReference>
<dbReference type="Proteomes" id="UP000273405">
    <property type="component" value="Unassembled WGS sequence"/>
</dbReference>
<dbReference type="OrthoDB" id="9812189at2"/>
<dbReference type="PANTHER" id="PTHR43124:SF5">
    <property type="entry name" value="PURINE RIBONUCLEOSIDE EFFLUX PUMP NEPI"/>
    <property type="match status" value="1"/>
</dbReference>
<dbReference type="AlphaFoldDB" id="A0A3A8NU15"/>
<evidence type="ECO:0000256" key="1">
    <source>
        <dbReference type="ARBA" id="ARBA00004651"/>
    </source>
</evidence>
<keyword evidence="4 6" id="KW-1133">Transmembrane helix</keyword>
<dbReference type="CDD" id="cd17324">
    <property type="entry name" value="MFS_NepI_like"/>
    <property type="match status" value="1"/>
</dbReference>
<feature type="domain" description="Major facilitator superfamily (MFS) profile" evidence="7">
    <location>
        <begin position="1"/>
        <end position="393"/>
    </location>
</feature>
<feature type="transmembrane region" description="Helical" evidence="6">
    <location>
        <begin position="278"/>
        <end position="299"/>
    </location>
</feature>
<accession>A0A3A8NU15</accession>
<evidence type="ECO:0000256" key="3">
    <source>
        <dbReference type="ARBA" id="ARBA00022692"/>
    </source>
</evidence>
<gene>
    <name evidence="8" type="ORF">D7X12_01395</name>
</gene>
<dbReference type="InterPro" id="IPR011701">
    <property type="entry name" value="MFS"/>
</dbReference>
<feature type="transmembrane region" description="Helical" evidence="6">
    <location>
        <begin position="340"/>
        <end position="362"/>
    </location>
</feature>
<dbReference type="Pfam" id="PF07690">
    <property type="entry name" value="MFS_1"/>
    <property type="match status" value="1"/>
</dbReference>
<evidence type="ECO:0000256" key="5">
    <source>
        <dbReference type="ARBA" id="ARBA00023136"/>
    </source>
</evidence>
<evidence type="ECO:0000259" key="7">
    <source>
        <dbReference type="PROSITE" id="PS50850"/>
    </source>
</evidence>
<evidence type="ECO:0000313" key="8">
    <source>
        <dbReference type="EMBL" id="RKH47886.1"/>
    </source>
</evidence>
<dbReference type="SUPFAM" id="SSF103473">
    <property type="entry name" value="MFS general substrate transporter"/>
    <property type="match status" value="1"/>
</dbReference>
<dbReference type="PANTHER" id="PTHR43124">
    <property type="entry name" value="PURINE EFFLUX PUMP PBUE"/>
    <property type="match status" value="1"/>
</dbReference>
<dbReference type="GO" id="GO:0022857">
    <property type="term" value="F:transmembrane transporter activity"/>
    <property type="evidence" value="ECO:0007669"/>
    <property type="project" value="InterPro"/>
</dbReference>
<keyword evidence="9" id="KW-1185">Reference proteome</keyword>
<feature type="transmembrane region" description="Helical" evidence="6">
    <location>
        <begin position="218"/>
        <end position="237"/>
    </location>
</feature>
<evidence type="ECO:0000256" key="6">
    <source>
        <dbReference type="SAM" id="Phobius"/>
    </source>
</evidence>
<evidence type="ECO:0000313" key="9">
    <source>
        <dbReference type="Proteomes" id="UP000273405"/>
    </source>
</evidence>
<dbReference type="Gene3D" id="1.20.1250.20">
    <property type="entry name" value="MFS general substrate transporter like domains"/>
    <property type="match status" value="1"/>
</dbReference>
<feature type="transmembrane region" description="Helical" evidence="6">
    <location>
        <begin position="15"/>
        <end position="35"/>
    </location>
</feature>
<sequence>MQPTHTSVAPAPRSASWGAVFALTLCVSTLIASEFMPVSLLTPIASDLGVSEGRAGQAIAVSGLFAVVTSLFIASVARAVDRRKLLLGLTSLMLISGLVVALAPNYTVFMFGRALIGIVVGGFWALSAATVMRLVPEKDVPRGLAMLNGGNALATTVAAPLGSFLGQYIGWRGAFFAVVPLAALTLAWQYFTLPRMPTEQAAAPPSTVAVLRRPRARWGILAVTLLFMGQFALFTYLRPFLETVTRVGVSMLSLVLLGMGAAGLLGTYLMGFLVARRLSAVLIAAPLAMAVIAVALVIFGQSLAATALLLAGWGLIGTAAPVAWWTWLSRTLPHDAEAGGGLMVAAIQLAITAGASLGGLLFDRGGHQGTFLASAALLGAAALTAFWASRPARLPAVVLPPGDAAASCPSTH</sequence>
<feature type="transmembrane region" description="Helical" evidence="6">
    <location>
        <begin position="171"/>
        <end position="191"/>
    </location>
</feature>
<keyword evidence="3 6" id="KW-0812">Transmembrane</keyword>
<feature type="transmembrane region" description="Helical" evidence="6">
    <location>
        <begin position="55"/>
        <end position="73"/>
    </location>
</feature>